<dbReference type="NCBIfam" id="NF033939">
    <property type="entry name" value="DESULF_POR1"/>
    <property type="match status" value="1"/>
</dbReference>
<evidence type="ECO:0000256" key="1">
    <source>
        <dbReference type="SAM" id="SignalP"/>
    </source>
</evidence>
<protein>
    <submittedName>
        <fullName evidence="2">Outer membrane homotrimeric porin</fullName>
    </submittedName>
</protein>
<evidence type="ECO:0000313" key="2">
    <source>
        <dbReference type="EMBL" id="UWX05644.1"/>
    </source>
</evidence>
<dbReference type="Proteomes" id="UP001058120">
    <property type="component" value="Chromosome"/>
</dbReference>
<evidence type="ECO:0000313" key="3">
    <source>
        <dbReference type="Proteomes" id="UP001058120"/>
    </source>
</evidence>
<keyword evidence="1" id="KW-0732">Signal</keyword>
<keyword evidence="3" id="KW-1185">Reference proteome</keyword>
<reference evidence="2" key="1">
    <citation type="submission" date="2020-12" db="EMBL/GenBank/DDBJ databases">
        <title>Taurinivorans muris gen. nov., sp. nov., fundamental and realized metabolic niche of a ubiquitous sulfidogenic bacterium in the murine intestine.</title>
        <authorList>
            <person name="Ye H."/>
            <person name="Hanson B.T."/>
            <person name="Loy A."/>
        </authorList>
    </citation>
    <scope>NUCLEOTIDE SEQUENCE</scope>
    <source>
        <strain evidence="2">LT0009</strain>
    </source>
</reference>
<feature type="chain" id="PRO_5046486766" evidence="1">
    <location>
        <begin position="25"/>
        <end position="455"/>
    </location>
</feature>
<dbReference type="SUPFAM" id="SSF56935">
    <property type="entry name" value="Porins"/>
    <property type="match status" value="1"/>
</dbReference>
<accession>A0ABY5Y0D4</accession>
<organism evidence="2 3">
    <name type="scientific">Taurinivorans muris</name>
    <dbReference type="NCBI Taxonomy" id="2787751"/>
    <lineage>
        <taxon>Bacteria</taxon>
        <taxon>Pseudomonadati</taxon>
        <taxon>Thermodesulfobacteriota</taxon>
        <taxon>Desulfovibrionia</taxon>
        <taxon>Desulfovibrionales</taxon>
        <taxon>Desulfovibrionaceae</taxon>
        <taxon>Taurinivorans</taxon>
    </lineage>
</organism>
<dbReference type="EMBL" id="CP065938">
    <property type="protein sequence ID" value="UWX05644.1"/>
    <property type="molecule type" value="Genomic_DNA"/>
</dbReference>
<proteinExistence type="predicted"/>
<name>A0ABY5Y0D4_9BACT</name>
<gene>
    <name evidence="2" type="ORF">JBF11_09395</name>
</gene>
<dbReference type="RefSeq" id="WP_334315229.1">
    <property type="nucleotide sequence ID" value="NZ_CP065938.1"/>
</dbReference>
<sequence length="455" mass="49976">MKKLTTLVLAAGLVVSAFAGSASAGEFKPVLQFAEEFTYTDAGIDDSENFNAATRIRFGFDYVASEDLSATILFQYRHTNWGNNGNDFTADPSIFGDDSKDHFRMRLAYIDWTIPSTDVKVRMGRQAVVAPSYAFGSAVLDGRADAVSVNGNINENISLGLAWLRTDSETNAKKYEVLKNGEKELIFGADDADAVILNAEFAYDGFKVAPWAMYAYKDTAAMSYAPANMLPYEANSFVVGASAELNMFDPFVFAVDALYSNVSYDDMPAGSEDSFDGFYVAAKASYKFSNGVAALGGWYATGDDDTNNDNGFVLLDGGFSASTILFGDNIIGCDGYNTLTGDTPFGTWGLIAEYANFSFLENLSHTARVVYVKGTNESEKNEYGMKVKAEEHSFLDWSEDDSAIEVDFNSTYQIYKNFSATLELGYVFVDQSNLDFGQEEQDDIFRSALTFVYKF</sequence>
<dbReference type="InterPro" id="IPR059232">
    <property type="entry name" value="Porin_put"/>
</dbReference>
<feature type="signal peptide" evidence="1">
    <location>
        <begin position="1"/>
        <end position="24"/>
    </location>
</feature>